<feature type="compositionally biased region" description="Basic and acidic residues" evidence="1">
    <location>
        <begin position="39"/>
        <end position="48"/>
    </location>
</feature>
<sequence>MAQFCSSANTRSRAKLSYVRLVVENQAVELPQIVRRRQKAVDDKKSGDEIDVEFSPARSPAKGTERRPGDNDLRIPTDGSLGVCRKVEAQVDKASSPPLSEESTVNTYYCDCGQTLSASSVTGGELSENTKLEIMQTQITPICFDHYTPVNLLEEQGNQISTADKICNRSFSDNSLTAVEGASNHRIIQPFLPILNAITYASKHAELLSHLLENYQFYERNYDN</sequence>
<keyword evidence="3" id="KW-1185">Reference proteome</keyword>
<dbReference type="EMBL" id="UYWY01022945">
    <property type="protein sequence ID" value="VDM46874.1"/>
    <property type="molecule type" value="Genomic_DNA"/>
</dbReference>
<evidence type="ECO:0000256" key="1">
    <source>
        <dbReference type="SAM" id="MobiDB-lite"/>
    </source>
</evidence>
<organism evidence="3 4">
    <name type="scientific">Toxocara canis</name>
    <name type="common">Canine roundworm</name>
    <dbReference type="NCBI Taxonomy" id="6265"/>
    <lineage>
        <taxon>Eukaryota</taxon>
        <taxon>Metazoa</taxon>
        <taxon>Ecdysozoa</taxon>
        <taxon>Nematoda</taxon>
        <taxon>Chromadorea</taxon>
        <taxon>Rhabditida</taxon>
        <taxon>Spirurina</taxon>
        <taxon>Ascaridomorpha</taxon>
        <taxon>Ascaridoidea</taxon>
        <taxon>Toxocaridae</taxon>
        <taxon>Toxocara</taxon>
    </lineage>
</organism>
<name>A0A183V483_TOXCA</name>
<evidence type="ECO:0000313" key="2">
    <source>
        <dbReference type="EMBL" id="VDM46874.1"/>
    </source>
</evidence>
<feature type="region of interest" description="Disordered" evidence="1">
    <location>
        <begin position="37"/>
        <end position="77"/>
    </location>
</feature>
<protein>
    <submittedName>
        <fullName evidence="2 4">Uncharacterized protein</fullName>
    </submittedName>
</protein>
<gene>
    <name evidence="2" type="ORF">TCNE_LOCUS15553</name>
</gene>
<proteinExistence type="predicted"/>
<reference evidence="2 3" key="2">
    <citation type="submission" date="2018-11" db="EMBL/GenBank/DDBJ databases">
        <authorList>
            <consortium name="Pathogen Informatics"/>
        </authorList>
    </citation>
    <scope>NUCLEOTIDE SEQUENCE [LARGE SCALE GENOMIC DNA]</scope>
</reference>
<feature type="compositionally biased region" description="Basic and acidic residues" evidence="1">
    <location>
        <begin position="63"/>
        <end position="75"/>
    </location>
</feature>
<dbReference type="AlphaFoldDB" id="A0A183V483"/>
<dbReference type="WBParaSite" id="TCNE_0001555401-mRNA-1">
    <property type="protein sequence ID" value="TCNE_0001555401-mRNA-1"/>
    <property type="gene ID" value="TCNE_0001555401"/>
</dbReference>
<evidence type="ECO:0000313" key="3">
    <source>
        <dbReference type="Proteomes" id="UP000050794"/>
    </source>
</evidence>
<reference evidence="4" key="1">
    <citation type="submission" date="2016-06" db="UniProtKB">
        <authorList>
            <consortium name="WormBaseParasite"/>
        </authorList>
    </citation>
    <scope>IDENTIFICATION</scope>
</reference>
<dbReference type="Proteomes" id="UP000050794">
    <property type="component" value="Unassembled WGS sequence"/>
</dbReference>
<evidence type="ECO:0000313" key="4">
    <source>
        <dbReference type="WBParaSite" id="TCNE_0001555401-mRNA-1"/>
    </source>
</evidence>
<accession>A0A183V483</accession>